<comment type="caution">
    <text evidence="1">The sequence shown here is derived from an EMBL/GenBank/DDBJ whole genome shotgun (WGS) entry which is preliminary data.</text>
</comment>
<accession>A0A2M7ARR1</accession>
<sequence length="74" mass="8039">MRKRLERKAICGANLGDVLRLSDNDTAVCLVAARCHSGCAYQNRVRVNVNSLSGLASMGDNRLFVGRCQPVGFN</sequence>
<dbReference type="Proteomes" id="UP000231407">
    <property type="component" value="Unassembled WGS sequence"/>
</dbReference>
<dbReference type="EMBL" id="PEWA01000041">
    <property type="protein sequence ID" value="PIU73304.1"/>
    <property type="molecule type" value="Genomic_DNA"/>
</dbReference>
<protein>
    <submittedName>
        <fullName evidence="1">Uncharacterized protein</fullName>
    </submittedName>
</protein>
<dbReference type="AlphaFoldDB" id="A0A2M7ARR1"/>
<evidence type="ECO:0000313" key="1">
    <source>
        <dbReference type="EMBL" id="PIU73304.1"/>
    </source>
</evidence>
<reference evidence="2" key="1">
    <citation type="submission" date="2017-09" db="EMBL/GenBank/DDBJ databases">
        <title>Depth-based differentiation of microbial function through sediment-hosted aquifers and enrichment of novel symbionts in the deep terrestrial subsurface.</title>
        <authorList>
            <person name="Probst A.J."/>
            <person name="Ladd B."/>
            <person name="Jarett J.K."/>
            <person name="Geller-Mcgrath D.E."/>
            <person name="Sieber C.M.K."/>
            <person name="Emerson J.B."/>
            <person name="Anantharaman K."/>
            <person name="Thomas B.C."/>
            <person name="Malmstrom R."/>
            <person name="Stieglmeier M."/>
            <person name="Klingl A."/>
            <person name="Woyke T."/>
            <person name="Ryan C.M."/>
            <person name="Banfield J.F."/>
        </authorList>
    </citation>
    <scope>NUCLEOTIDE SEQUENCE [LARGE SCALE GENOMIC DNA]</scope>
</reference>
<name>A0A2M7ARR1_9BACT</name>
<evidence type="ECO:0000313" key="2">
    <source>
        <dbReference type="Proteomes" id="UP000231407"/>
    </source>
</evidence>
<proteinExistence type="predicted"/>
<gene>
    <name evidence="1" type="ORF">COS78_03035</name>
</gene>
<organism evidence="1 2">
    <name type="scientific">Candidatus Shapirobacteria bacterium CG06_land_8_20_14_3_00_40_12</name>
    <dbReference type="NCBI Taxonomy" id="1974881"/>
    <lineage>
        <taxon>Bacteria</taxon>
        <taxon>Candidatus Shapironibacteriota</taxon>
    </lineage>
</organism>